<dbReference type="GO" id="GO:0006654">
    <property type="term" value="P:phosphatidic acid biosynthetic process"/>
    <property type="evidence" value="ECO:0007669"/>
    <property type="project" value="TreeGrafter"/>
</dbReference>
<dbReference type="PANTHER" id="PTHR10434">
    <property type="entry name" value="1-ACYL-SN-GLYCEROL-3-PHOSPHATE ACYLTRANSFERASE"/>
    <property type="match status" value="1"/>
</dbReference>
<sequence length="271" mass="29815">MHIFDEEVRARGTPALIHNVFSLLSVLPARPRRAAVRKLMDTVWHLRTSEEVLGRENLPPPPCLFICNHLSNADGFTLDRALRPRKVHFLAGIKLQGTVMTRLGTEAVDTIFIRPNSSDIEPIKRAVETLKAGHSVLIFPEGGRSRTGALTQAKKGASLIARRAGVPIVPVALTGTEKFMPIDDRDMGREQVRRAHLTVRFGRPFLLDELEAEAAGAEDPRQALTDAMMRRVAGLLPPEYRGVYADPAPEAEDEAPGVRHPAPHAPPEPGR</sequence>
<evidence type="ECO:0000259" key="5">
    <source>
        <dbReference type="SMART" id="SM00563"/>
    </source>
</evidence>
<protein>
    <submittedName>
        <fullName evidence="6">1-acyl-sn-glycerol-3-phosphate acyltransferase</fullName>
    </submittedName>
</protein>
<reference evidence="6 7" key="1">
    <citation type="submission" date="2015-05" db="EMBL/GenBank/DDBJ databases">
        <title>Genome assembly of Archangium gephyra DSM 2261.</title>
        <authorList>
            <person name="Sharma G."/>
            <person name="Subramanian S."/>
        </authorList>
    </citation>
    <scope>NUCLEOTIDE SEQUENCE [LARGE SCALE GENOMIC DNA]</scope>
    <source>
        <strain evidence="6 7">DSM 2261</strain>
    </source>
</reference>
<evidence type="ECO:0000256" key="3">
    <source>
        <dbReference type="ARBA" id="ARBA00023315"/>
    </source>
</evidence>
<dbReference type="Pfam" id="PF01553">
    <property type="entry name" value="Acyltransferase"/>
    <property type="match status" value="1"/>
</dbReference>
<dbReference type="GO" id="GO:0003841">
    <property type="term" value="F:1-acylglycerol-3-phosphate O-acyltransferase activity"/>
    <property type="evidence" value="ECO:0007669"/>
    <property type="project" value="TreeGrafter"/>
</dbReference>
<evidence type="ECO:0000313" key="6">
    <source>
        <dbReference type="EMBL" id="AKJ07988.1"/>
    </source>
</evidence>
<dbReference type="SUPFAM" id="SSF69593">
    <property type="entry name" value="Glycerol-3-phosphate (1)-acyltransferase"/>
    <property type="match status" value="1"/>
</dbReference>
<dbReference type="CDD" id="cd07989">
    <property type="entry name" value="LPLAT_AGPAT-like"/>
    <property type="match status" value="1"/>
</dbReference>
<comment type="pathway">
    <text evidence="1">Lipid metabolism.</text>
</comment>
<organism evidence="6 7">
    <name type="scientific">Archangium gephyra</name>
    <dbReference type="NCBI Taxonomy" id="48"/>
    <lineage>
        <taxon>Bacteria</taxon>
        <taxon>Pseudomonadati</taxon>
        <taxon>Myxococcota</taxon>
        <taxon>Myxococcia</taxon>
        <taxon>Myxococcales</taxon>
        <taxon>Cystobacterineae</taxon>
        <taxon>Archangiaceae</taxon>
        <taxon>Archangium</taxon>
    </lineage>
</organism>
<dbReference type="KEGG" id="age:AA314_09614"/>
<keyword evidence="3 6" id="KW-0012">Acyltransferase</keyword>
<dbReference type="SMART" id="SM00563">
    <property type="entry name" value="PlsC"/>
    <property type="match status" value="1"/>
</dbReference>
<keyword evidence="2" id="KW-0808">Transferase</keyword>
<feature type="region of interest" description="Disordered" evidence="4">
    <location>
        <begin position="240"/>
        <end position="271"/>
    </location>
</feature>
<feature type="domain" description="Phospholipid/glycerol acyltransferase" evidence="5">
    <location>
        <begin position="63"/>
        <end position="176"/>
    </location>
</feature>
<evidence type="ECO:0000256" key="4">
    <source>
        <dbReference type="SAM" id="MobiDB-lite"/>
    </source>
</evidence>
<dbReference type="InterPro" id="IPR002123">
    <property type="entry name" value="Plipid/glycerol_acylTrfase"/>
</dbReference>
<proteinExistence type="predicted"/>
<dbReference type="PANTHER" id="PTHR10434:SF40">
    <property type="entry name" value="1-ACYL-SN-GLYCEROL-3-PHOSPHATE ACYLTRANSFERASE"/>
    <property type="match status" value="1"/>
</dbReference>
<dbReference type="AlphaFoldDB" id="A0AAC8QI78"/>
<gene>
    <name evidence="6" type="ORF">AA314_09614</name>
</gene>
<name>A0AAC8QI78_9BACT</name>
<dbReference type="EMBL" id="CP011509">
    <property type="protein sequence ID" value="AKJ07988.1"/>
    <property type="molecule type" value="Genomic_DNA"/>
</dbReference>
<dbReference type="Proteomes" id="UP000035579">
    <property type="component" value="Chromosome"/>
</dbReference>
<evidence type="ECO:0000313" key="7">
    <source>
        <dbReference type="Proteomes" id="UP000035579"/>
    </source>
</evidence>
<accession>A0AAC8QI78</accession>
<evidence type="ECO:0000256" key="1">
    <source>
        <dbReference type="ARBA" id="ARBA00005189"/>
    </source>
</evidence>
<evidence type="ECO:0000256" key="2">
    <source>
        <dbReference type="ARBA" id="ARBA00022679"/>
    </source>
</evidence>